<evidence type="ECO:0000256" key="1">
    <source>
        <dbReference type="SAM" id="MobiDB-lite"/>
    </source>
</evidence>
<feature type="region of interest" description="Disordered" evidence="1">
    <location>
        <begin position="243"/>
        <end position="263"/>
    </location>
</feature>
<dbReference type="InterPro" id="IPR011990">
    <property type="entry name" value="TPR-like_helical_dom_sf"/>
</dbReference>
<proteinExistence type="predicted"/>
<dbReference type="AlphaFoldDB" id="A0A6I6G797"/>
<name>A0A6I6G797_9BACT</name>
<reference evidence="2 3" key="1">
    <citation type="submission" date="2019-11" db="EMBL/GenBank/DDBJ databases">
        <authorList>
            <person name="Im W.T."/>
        </authorList>
    </citation>
    <scope>NUCLEOTIDE SEQUENCE [LARGE SCALE GENOMIC DNA]</scope>
    <source>
        <strain evidence="2 3">SB-02</strain>
    </source>
</reference>
<protein>
    <recommendedName>
        <fullName evidence="4">Tetratricopeptide repeat protein</fullName>
    </recommendedName>
</protein>
<feature type="compositionally biased region" description="Basic and acidic residues" evidence="1">
    <location>
        <begin position="243"/>
        <end position="253"/>
    </location>
</feature>
<dbReference type="Gene3D" id="1.25.40.10">
    <property type="entry name" value="Tetratricopeptide repeat domain"/>
    <property type="match status" value="1"/>
</dbReference>
<evidence type="ECO:0008006" key="4">
    <source>
        <dbReference type="Google" id="ProtNLM"/>
    </source>
</evidence>
<dbReference type="EMBL" id="CP046566">
    <property type="protein sequence ID" value="QGW28227.1"/>
    <property type="molecule type" value="Genomic_DNA"/>
</dbReference>
<evidence type="ECO:0000313" key="3">
    <source>
        <dbReference type="Proteomes" id="UP000426027"/>
    </source>
</evidence>
<gene>
    <name evidence="2" type="ORF">GLV81_09075</name>
</gene>
<organism evidence="2 3">
    <name type="scientific">Phnomibacter ginsenosidimutans</name>
    <dbReference type="NCBI Taxonomy" id="2676868"/>
    <lineage>
        <taxon>Bacteria</taxon>
        <taxon>Pseudomonadati</taxon>
        <taxon>Bacteroidota</taxon>
        <taxon>Chitinophagia</taxon>
        <taxon>Chitinophagales</taxon>
        <taxon>Chitinophagaceae</taxon>
        <taxon>Phnomibacter</taxon>
    </lineage>
</organism>
<accession>A0A6I6G797</accession>
<evidence type="ECO:0000313" key="2">
    <source>
        <dbReference type="EMBL" id="QGW28227.1"/>
    </source>
</evidence>
<dbReference type="RefSeq" id="WP_157478584.1">
    <property type="nucleotide sequence ID" value="NZ_CP046566.1"/>
</dbReference>
<dbReference type="Proteomes" id="UP000426027">
    <property type="component" value="Chromosome"/>
</dbReference>
<sequence>MIVDPQYANAPIAYYSSFFNEGIKGYNKKDWPNASASFKQTVEWSDFIIANKLAKMEFDTSANLLAGAAFQNDKKDDAAIPYFTRLTDKKIGGDDNEFVYQFLMGYYFRKEDAANFEKYRALGKELYPKSEYFTYSEIDFIMSMEDEAEKEKRIEAKIAKEPTNIELIQNYGFILFDKLNAEDAKPVTNYAELEQKMINYLSQAGDNKPDDGKPYYYLGNHFVNKGVKINQDISKVTDDIKKANASAKPDKTGKLPPPPKELTDKRDALKKAYNDEIEKGLPFLLKSAEAYGKHTDLKGMELQNYKRLVDQLILIYGDKKIASKVPADKAKFEAEEKKWNAIYTKISH</sequence>
<dbReference type="KEGG" id="fls:GLV81_09075"/>
<keyword evidence="3" id="KW-1185">Reference proteome</keyword>